<feature type="non-terminal residue" evidence="1">
    <location>
        <position position="1"/>
    </location>
</feature>
<dbReference type="AlphaFoldDB" id="A0A9P6W0U6"/>
<keyword evidence="2" id="KW-1185">Reference proteome</keyword>
<comment type="caution">
    <text evidence="1">The sequence shown here is derived from an EMBL/GenBank/DDBJ whole genome shotgun (WGS) entry which is preliminary data.</text>
</comment>
<evidence type="ECO:0000313" key="2">
    <source>
        <dbReference type="Proteomes" id="UP000777482"/>
    </source>
</evidence>
<sequence>AAPSWAQFPRALDRCYGALWRETPPVLASVTTLLLTARDPSRRPLVAPFGSISRCLHCSLVNITTSVACLQRPSLNAHRPAQQRPHVHKLLDSFLRVLPETDDVATGASNPATGGARRQCTIMMPAGLRALAKLHPSTFSWSIGGYDLSRGGAGEASGILIAANCSGGDVVDELVTSVPCASTAQLALPTYSRETIKSMKEHAASTSLLLRNVGTLTASSSLNIPDHRSIRLPFLVPA</sequence>
<gene>
    <name evidence="1" type="ORF">C6P46_003908</name>
</gene>
<dbReference type="Proteomes" id="UP000777482">
    <property type="component" value="Unassembled WGS sequence"/>
</dbReference>
<evidence type="ECO:0000313" key="1">
    <source>
        <dbReference type="EMBL" id="KAG0661496.1"/>
    </source>
</evidence>
<dbReference type="EMBL" id="PUHQ01000034">
    <property type="protein sequence ID" value="KAG0661496.1"/>
    <property type="molecule type" value="Genomic_DNA"/>
</dbReference>
<organism evidence="1 2">
    <name type="scientific">Rhodotorula mucilaginosa</name>
    <name type="common">Yeast</name>
    <name type="synonym">Rhodotorula rubra</name>
    <dbReference type="NCBI Taxonomy" id="5537"/>
    <lineage>
        <taxon>Eukaryota</taxon>
        <taxon>Fungi</taxon>
        <taxon>Dikarya</taxon>
        <taxon>Basidiomycota</taxon>
        <taxon>Pucciniomycotina</taxon>
        <taxon>Microbotryomycetes</taxon>
        <taxon>Sporidiobolales</taxon>
        <taxon>Sporidiobolaceae</taxon>
        <taxon>Rhodotorula</taxon>
    </lineage>
</organism>
<accession>A0A9P6W0U6</accession>
<proteinExistence type="predicted"/>
<protein>
    <submittedName>
        <fullName evidence="1">Uncharacterized protein</fullName>
    </submittedName>
</protein>
<name>A0A9P6W0U6_RHOMI</name>
<reference evidence="1 2" key="1">
    <citation type="submission" date="2020-11" db="EMBL/GenBank/DDBJ databases">
        <title>Kefir isolates.</title>
        <authorList>
            <person name="Marcisauskas S."/>
            <person name="Kim Y."/>
            <person name="Blasche S."/>
        </authorList>
    </citation>
    <scope>NUCLEOTIDE SEQUENCE [LARGE SCALE GENOMIC DNA]</scope>
    <source>
        <strain evidence="1 2">KR</strain>
    </source>
</reference>